<dbReference type="Gene3D" id="2.60.120.560">
    <property type="entry name" value="Exo-inulinase, domain 1"/>
    <property type="match status" value="1"/>
</dbReference>
<evidence type="ECO:0000313" key="2">
    <source>
        <dbReference type="Proteomes" id="UP000176322"/>
    </source>
</evidence>
<dbReference type="EMBL" id="MFKO01000002">
    <property type="protein sequence ID" value="OGG41749.1"/>
    <property type="molecule type" value="Genomic_DNA"/>
</dbReference>
<name>A0A1F6BXS7_9BACT</name>
<accession>A0A1F6BXS7</accession>
<sequence length="292" mass="32143">MKEEHTRTIDLSTIIGLRNWSLVLLLAAALFVGLPGVAGATTAASVGSDFYYNFNSSGTLNESGSMDESNSPYFYLNSGGQFLIEGGVGKTIQDELAESTQTYLLYALSNALDTDGGHQPQNLFRLLTRSKWEDASNKVSWRITDLNLSSSPNRDGHNGILLFSRYQDQDNLYYAGVRSDGSAIIKKKIGGTYYTLASVQVFGTKGKYDRDTTPSLLPLERWTGMKLETYNLKNGGVRLRLLLDRENDGSFVSILSADDTGLNGNAFTEAGYSGIRTDFMDVEFDNYRLTGM</sequence>
<gene>
    <name evidence="1" type="ORF">A2837_00845</name>
</gene>
<organism evidence="1 2">
    <name type="scientific">Candidatus Kaiserbacteria bacterium RIFCSPHIGHO2_01_FULL_46_22</name>
    <dbReference type="NCBI Taxonomy" id="1798475"/>
    <lineage>
        <taxon>Bacteria</taxon>
        <taxon>Candidatus Kaiseribacteriota</taxon>
    </lineage>
</organism>
<dbReference type="AlphaFoldDB" id="A0A1F6BXS7"/>
<dbReference type="Proteomes" id="UP000176322">
    <property type="component" value="Unassembled WGS sequence"/>
</dbReference>
<protein>
    <submittedName>
        <fullName evidence="1">Uncharacterized protein</fullName>
    </submittedName>
</protein>
<evidence type="ECO:0000313" key="1">
    <source>
        <dbReference type="EMBL" id="OGG41749.1"/>
    </source>
</evidence>
<proteinExistence type="predicted"/>
<dbReference type="STRING" id="1798475.A2837_00845"/>
<comment type="caution">
    <text evidence="1">The sequence shown here is derived from an EMBL/GenBank/DDBJ whole genome shotgun (WGS) entry which is preliminary data.</text>
</comment>
<reference evidence="1 2" key="1">
    <citation type="journal article" date="2016" name="Nat. Commun.">
        <title>Thousands of microbial genomes shed light on interconnected biogeochemical processes in an aquifer system.</title>
        <authorList>
            <person name="Anantharaman K."/>
            <person name="Brown C.T."/>
            <person name="Hug L.A."/>
            <person name="Sharon I."/>
            <person name="Castelle C.J."/>
            <person name="Probst A.J."/>
            <person name="Thomas B.C."/>
            <person name="Singh A."/>
            <person name="Wilkins M.J."/>
            <person name="Karaoz U."/>
            <person name="Brodie E.L."/>
            <person name="Williams K.H."/>
            <person name="Hubbard S.S."/>
            <person name="Banfield J.F."/>
        </authorList>
    </citation>
    <scope>NUCLEOTIDE SEQUENCE [LARGE SCALE GENOMIC DNA]</scope>
</reference>